<dbReference type="Proteomes" id="UP001085076">
    <property type="component" value="Miscellaneous, Linkage group lg04"/>
</dbReference>
<comment type="similarity">
    <text evidence="2">Belongs to the eukaryotic RPC7 RNA polymerase subunit family.</text>
</comment>
<keyword evidence="6" id="KW-1185">Reference proteome</keyword>
<dbReference type="PANTHER" id="PTHR15367">
    <property type="entry name" value="DNA-DIRECTED RNA POLYMERASE III"/>
    <property type="match status" value="1"/>
</dbReference>
<proteinExistence type="inferred from homology"/>
<accession>A0A9D5HG29</accession>
<dbReference type="InterPro" id="IPR024661">
    <property type="entry name" value="RNA_pol_III_Rpc31"/>
</dbReference>
<dbReference type="AlphaFoldDB" id="A0A9D5HG29"/>
<organism evidence="5 6">
    <name type="scientific">Dioscorea zingiberensis</name>
    <dbReference type="NCBI Taxonomy" id="325984"/>
    <lineage>
        <taxon>Eukaryota</taxon>
        <taxon>Viridiplantae</taxon>
        <taxon>Streptophyta</taxon>
        <taxon>Embryophyta</taxon>
        <taxon>Tracheophyta</taxon>
        <taxon>Spermatophyta</taxon>
        <taxon>Magnoliopsida</taxon>
        <taxon>Liliopsida</taxon>
        <taxon>Dioscoreales</taxon>
        <taxon>Dioscoreaceae</taxon>
        <taxon>Dioscorea</taxon>
    </lineage>
</organism>
<evidence type="ECO:0000313" key="5">
    <source>
        <dbReference type="EMBL" id="KAJ0975169.1"/>
    </source>
</evidence>
<comment type="subcellular location">
    <subcellularLocation>
        <location evidence="1">Nucleus</location>
    </subcellularLocation>
</comment>
<feature type="compositionally biased region" description="Basic and acidic residues" evidence="4">
    <location>
        <begin position="266"/>
        <end position="284"/>
    </location>
</feature>
<name>A0A9D5HG29_9LILI</name>
<reference evidence="5" key="2">
    <citation type="journal article" date="2022" name="Hortic Res">
        <title>The genome of Dioscorea zingiberensis sheds light on the biosynthesis, origin and evolution of the medicinally important diosgenin saponins.</title>
        <authorList>
            <person name="Li Y."/>
            <person name="Tan C."/>
            <person name="Li Z."/>
            <person name="Guo J."/>
            <person name="Li S."/>
            <person name="Chen X."/>
            <person name="Wang C."/>
            <person name="Dai X."/>
            <person name="Yang H."/>
            <person name="Song W."/>
            <person name="Hou L."/>
            <person name="Xu J."/>
            <person name="Tong Z."/>
            <person name="Xu A."/>
            <person name="Yuan X."/>
            <person name="Wang W."/>
            <person name="Yang Q."/>
            <person name="Chen L."/>
            <person name="Sun Z."/>
            <person name="Wang K."/>
            <person name="Pan B."/>
            <person name="Chen J."/>
            <person name="Bao Y."/>
            <person name="Liu F."/>
            <person name="Qi X."/>
            <person name="Gang D.R."/>
            <person name="Wen J."/>
            <person name="Li J."/>
        </authorList>
    </citation>
    <scope>NUCLEOTIDE SEQUENCE</scope>
    <source>
        <strain evidence="5">Dzin_1.0</strain>
    </source>
</reference>
<comment type="caution">
    <text evidence="5">The sequence shown here is derived from an EMBL/GenBank/DDBJ whole genome shotgun (WGS) entry which is preliminary data.</text>
</comment>
<feature type="region of interest" description="Disordered" evidence="4">
    <location>
        <begin position="64"/>
        <end position="104"/>
    </location>
</feature>
<evidence type="ECO:0000313" key="6">
    <source>
        <dbReference type="Proteomes" id="UP001085076"/>
    </source>
</evidence>
<evidence type="ECO:0000256" key="3">
    <source>
        <dbReference type="ARBA" id="ARBA00023242"/>
    </source>
</evidence>
<dbReference type="GO" id="GO:0005666">
    <property type="term" value="C:RNA polymerase III complex"/>
    <property type="evidence" value="ECO:0007669"/>
    <property type="project" value="TreeGrafter"/>
</dbReference>
<dbReference type="PANTHER" id="PTHR15367:SF2">
    <property type="entry name" value="DNA-DIRECTED RNA POLYMERASE III SUBUNIT"/>
    <property type="match status" value="1"/>
</dbReference>
<dbReference type="GO" id="GO:0006383">
    <property type="term" value="P:transcription by RNA polymerase III"/>
    <property type="evidence" value="ECO:0007669"/>
    <property type="project" value="InterPro"/>
</dbReference>
<reference evidence="5" key="1">
    <citation type="submission" date="2021-03" db="EMBL/GenBank/DDBJ databases">
        <authorList>
            <person name="Li Z."/>
            <person name="Yang C."/>
        </authorList>
    </citation>
    <scope>NUCLEOTIDE SEQUENCE</scope>
    <source>
        <strain evidence="5">Dzin_1.0</strain>
        <tissue evidence="5">Leaf</tissue>
    </source>
</reference>
<evidence type="ECO:0000256" key="1">
    <source>
        <dbReference type="ARBA" id="ARBA00004123"/>
    </source>
</evidence>
<feature type="region of interest" description="Disordered" evidence="4">
    <location>
        <begin position="266"/>
        <end position="329"/>
    </location>
</feature>
<evidence type="ECO:0000256" key="2">
    <source>
        <dbReference type="ARBA" id="ARBA00008352"/>
    </source>
</evidence>
<sequence>MWVGSTASSPPEDVIEVGLLHRISRQEDSLEIAGGSWVSRKSTDDSCCSKDIFGGGQVLRRRRLGFSSCPPSPSESQGGTLERSVPSSCGRRKEKRNPSRAVKSGGARVPKLVLLYRAHGWSLILMAFRGRGRGRGRGGFFDSRLARHEPYILFPENVSLPDLPNVEPLPNEEKVLIAGKIKLEYFWKSSCYHLEEGALKSKSQDADNPKKKTQVKREALSSYLKLTSSNFPAELIHGSKRVEPNHKKLRWDRGSDENKLEIFEKLEERSKGLNERDGQEGKGESDDEEGAEGEAEEESSDDDYNQNIDFDDDEDDLNMEEEADEDVYE</sequence>
<dbReference type="EMBL" id="JAGGNH010000004">
    <property type="protein sequence ID" value="KAJ0975169.1"/>
    <property type="molecule type" value="Genomic_DNA"/>
</dbReference>
<protein>
    <submittedName>
        <fullName evidence="5">Uncharacterized protein</fullName>
    </submittedName>
</protein>
<dbReference type="OrthoDB" id="2018787at2759"/>
<feature type="compositionally biased region" description="Acidic residues" evidence="4">
    <location>
        <begin position="285"/>
        <end position="329"/>
    </location>
</feature>
<keyword evidence="3" id="KW-0539">Nucleus</keyword>
<gene>
    <name evidence="5" type="ORF">J5N97_017134</name>
</gene>
<evidence type="ECO:0000256" key="4">
    <source>
        <dbReference type="SAM" id="MobiDB-lite"/>
    </source>
</evidence>